<feature type="compositionally biased region" description="Polar residues" evidence="1">
    <location>
        <begin position="27"/>
        <end position="52"/>
    </location>
</feature>
<sequence length="715" mass="77870">MSLEYAHYQPTTPPAVSYEECIGSAHSRNASGSSIYSCESSPWSTMTGNTSPVTPPTRHHHGPALLPKIRPQDVVIEPISTGPPHSAGGPLRGRQVVSKAWNAPAFAPYPASRPSIQRNRANAANRLPLASPLSPIVTRGPLSATVPQCSPIVTRAPLSATIPQSSSMRGPLSATIPQSSSMRGPLSATIPQSAPSLASPVAITSKYRHARAASASSIDRRAPSLDIHAPNRSAYPSHQQLWNYGPQMQAQTVPTTPVTPVTPNIVVYPSQPQQQPVEMRQLTPVRIPPYPLTVPTPQYCYSPVNGPQRSPVHLASPRENVNPPSTNLLSYLTSPTQAINLVRNVSVIPTRGMHDYFWWDIRNLRNWNSFSFATFDSFRGLTQLLKTEIPGTLTPPVGVPSSRLAPESEPGLVALIRELYAPRINAALAVSQGTDHLQLYAAPDIRHTGHKNHGHPHFLANYSTDTECTSTGLIRGRLVGIVKSFDRWNSGMRNEAPHRRVEYLNGLAHLQRCMREHSCRYGFIITEIELVCVRAACDDDSNIPYFGYLEVAAPIPLKTSTPSSQAARDASALATPISSRSFSSSSHGSCSQGSSYSCQTSPGLDSEFQKDTLSTPMTASLALYFLLMLAKSVPLPDQPSAHLNIGSPTALTRQNVLPEGKDKWIPEPQIGERRDAKRVRGWVWPHDAWHRREGGGRIAGTAPTKTTGSRKRRRL</sequence>
<organism evidence="2 3">
    <name type="scientific">Penicillium malachiteum</name>
    <dbReference type="NCBI Taxonomy" id="1324776"/>
    <lineage>
        <taxon>Eukaryota</taxon>
        <taxon>Fungi</taxon>
        <taxon>Dikarya</taxon>
        <taxon>Ascomycota</taxon>
        <taxon>Pezizomycotina</taxon>
        <taxon>Eurotiomycetes</taxon>
        <taxon>Eurotiomycetidae</taxon>
        <taxon>Eurotiales</taxon>
        <taxon>Aspergillaceae</taxon>
        <taxon>Penicillium</taxon>
    </lineage>
</organism>
<dbReference type="Proteomes" id="UP001215712">
    <property type="component" value="Unassembled WGS sequence"/>
</dbReference>
<feature type="region of interest" description="Disordered" evidence="1">
    <location>
        <begin position="27"/>
        <end position="64"/>
    </location>
</feature>
<reference evidence="2" key="1">
    <citation type="journal article" date="2023" name="IMA Fungus">
        <title>Comparative genomic study of the Penicillium genus elucidates a diverse pangenome and 15 lateral gene transfer events.</title>
        <authorList>
            <person name="Petersen C."/>
            <person name="Sorensen T."/>
            <person name="Nielsen M.R."/>
            <person name="Sondergaard T.E."/>
            <person name="Sorensen J.L."/>
            <person name="Fitzpatrick D.A."/>
            <person name="Frisvad J.C."/>
            <person name="Nielsen K.L."/>
        </authorList>
    </citation>
    <scope>NUCLEOTIDE SEQUENCE</scope>
    <source>
        <strain evidence="2">IBT 17514</strain>
    </source>
</reference>
<evidence type="ECO:0000313" key="2">
    <source>
        <dbReference type="EMBL" id="KAJ5727535.1"/>
    </source>
</evidence>
<keyword evidence="3" id="KW-1185">Reference proteome</keyword>
<dbReference type="AlphaFoldDB" id="A0AAD6HN15"/>
<dbReference type="EMBL" id="JAQJAN010000006">
    <property type="protein sequence ID" value="KAJ5727535.1"/>
    <property type="molecule type" value="Genomic_DNA"/>
</dbReference>
<comment type="caution">
    <text evidence="2">The sequence shown here is derived from an EMBL/GenBank/DDBJ whole genome shotgun (WGS) entry which is preliminary data.</text>
</comment>
<name>A0AAD6HN15_9EURO</name>
<protein>
    <recommendedName>
        <fullName evidence="4">Sialidase</fullName>
    </recommendedName>
</protein>
<evidence type="ECO:0000313" key="3">
    <source>
        <dbReference type="Proteomes" id="UP001215712"/>
    </source>
</evidence>
<evidence type="ECO:0000256" key="1">
    <source>
        <dbReference type="SAM" id="MobiDB-lite"/>
    </source>
</evidence>
<accession>A0AAD6HN15</accession>
<proteinExistence type="predicted"/>
<feature type="region of interest" description="Disordered" evidence="1">
    <location>
        <begin position="162"/>
        <end position="193"/>
    </location>
</feature>
<reference evidence="2" key="2">
    <citation type="submission" date="2023-01" db="EMBL/GenBank/DDBJ databases">
        <authorList>
            <person name="Petersen C."/>
        </authorList>
    </citation>
    <scope>NUCLEOTIDE SEQUENCE</scope>
    <source>
        <strain evidence="2">IBT 17514</strain>
    </source>
</reference>
<gene>
    <name evidence="2" type="ORF">N7493_005355</name>
</gene>
<evidence type="ECO:0008006" key="4">
    <source>
        <dbReference type="Google" id="ProtNLM"/>
    </source>
</evidence>
<feature type="region of interest" description="Disordered" evidence="1">
    <location>
        <begin position="693"/>
        <end position="715"/>
    </location>
</feature>